<protein>
    <recommendedName>
        <fullName evidence="3">HipA-like C-terminal domain-containing protein</fullName>
    </recommendedName>
</protein>
<evidence type="ECO:0000313" key="1">
    <source>
        <dbReference type="EMBL" id="MBK1666741.1"/>
    </source>
</evidence>
<dbReference type="RefSeq" id="WP_200338799.1">
    <property type="nucleotide sequence ID" value="NZ_NRRL01000001.1"/>
</dbReference>
<evidence type="ECO:0000313" key="2">
    <source>
        <dbReference type="Proteomes" id="UP001296873"/>
    </source>
</evidence>
<sequence length="291" mass="32626">MNPEVPRGCQVAVADLAALGRLCDRLRQTLQPLIAHGFKSRFAKQATRTLDYWAARPDLIPVEHPTSAASDVHDEARKAWDAALKPMGTRSPDWDWQCNLCFLLDPEDPHHANLLVFTEQDTLRKAITDLPEISPFGFERGHRPAEVSRQEWVRRGRTWKRVLAEGAPSKRGLSLQAHDILADFPTKEEIADLQPGLEGRLQRLAHLRAIDQHIEAKRAAGEITAQSPSHEYMRVMLDYIGEDAHERDIERILPDLRARLKSRYEAADFLARGPEAIRQALGLPGAAGTAG</sequence>
<gene>
    <name evidence="1" type="ORF">CKO28_01605</name>
</gene>
<accession>A0ABS1DA21</accession>
<dbReference type="EMBL" id="NRRL01000001">
    <property type="protein sequence ID" value="MBK1666741.1"/>
    <property type="molecule type" value="Genomic_DNA"/>
</dbReference>
<comment type="caution">
    <text evidence="1">The sequence shown here is derived from an EMBL/GenBank/DDBJ whole genome shotgun (WGS) entry which is preliminary data.</text>
</comment>
<dbReference type="Proteomes" id="UP001296873">
    <property type="component" value="Unassembled WGS sequence"/>
</dbReference>
<evidence type="ECO:0008006" key="3">
    <source>
        <dbReference type="Google" id="ProtNLM"/>
    </source>
</evidence>
<keyword evidence="2" id="KW-1185">Reference proteome</keyword>
<organism evidence="1 2">
    <name type="scientific">Rhodovibrio sodomensis</name>
    <dbReference type="NCBI Taxonomy" id="1088"/>
    <lineage>
        <taxon>Bacteria</taxon>
        <taxon>Pseudomonadati</taxon>
        <taxon>Pseudomonadota</taxon>
        <taxon>Alphaproteobacteria</taxon>
        <taxon>Rhodospirillales</taxon>
        <taxon>Rhodovibrionaceae</taxon>
        <taxon>Rhodovibrio</taxon>
    </lineage>
</organism>
<reference evidence="1 2" key="1">
    <citation type="journal article" date="2020" name="Microorganisms">
        <title>Osmotic Adaptation and Compatible Solute Biosynthesis of Phototrophic Bacteria as Revealed from Genome Analyses.</title>
        <authorList>
            <person name="Imhoff J.F."/>
            <person name="Rahn T."/>
            <person name="Kunzel S."/>
            <person name="Keller A."/>
            <person name="Neulinger S.C."/>
        </authorList>
    </citation>
    <scope>NUCLEOTIDE SEQUENCE [LARGE SCALE GENOMIC DNA]</scope>
    <source>
        <strain evidence="1 2">DSM 9895</strain>
    </source>
</reference>
<name>A0ABS1DA21_9PROT</name>
<proteinExistence type="predicted"/>